<keyword evidence="1" id="KW-1133">Transmembrane helix</keyword>
<accession>A0A5J6TMQ4</accession>
<dbReference type="RefSeq" id="YP_010051578.1">
    <property type="nucleotide sequence ID" value="NC_054444.1"/>
</dbReference>
<proteinExistence type="predicted"/>
<dbReference type="EMBL" id="MN234183">
    <property type="protein sequence ID" value="QFG09992.1"/>
    <property type="molecule type" value="Genomic_DNA"/>
</dbReference>
<dbReference type="GeneID" id="63926068"/>
<keyword evidence="1" id="KW-0472">Membrane</keyword>
<feature type="transmembrane region" description="Helical" evidence="1">
    <location>
        <begin position="12"/>
        <end position="40"/>
    </location>
</feature>
<sequence>MNAILGGLGAGLLIALTILAVGLTVAAWVAIAVALVAIVWGGVDYVRRHG</sequence>
<keyword evidence="1" id="KW-0812">Transmembrane</keyword>
<evidence type="ECO:0000313" key="3">
    <source>
        <dbReference type="Proteomes" id="UP000326949"/>
    </source>
</evidence>
<keyword evidence="3" id="KW-1185">Reference proteome</keyword>
<name>A0A5J6TMQ4_9CAUD</name>
<gene>
    <name evidence="2" type="primary">38</name>
    <name evidence="2" type="ORF">PBI_ANTSIRABE_38</name>
</gene>
<protein>
    <submittedName>
        <fullName evidence="2">Uncharacterized protein</fullName>
    </submittedName>
</protein>
<dbReference type="KEGG" id="vg:63926068"/>
<reference evidence="2 3" key="1">
    <citation type="submission" date="2019-07" db="EMBL/GenBank/DDBJ databases">
        <authorList>
            <person name="Divens A.M."/>
            <person name="Garlena R.A."/>
            <person name="Russell D.A."/>
            <person name="Pope W.H."/>
            <person name="Jacobs-Sera D."/>
            <person name="Hatfull G.F."/>
        </authorList>
    </citation>
    <scope>NUCLEOTIDE SEQUENCE [LARGE SCALE GENOMIC DNA]</scope>
</reference>
<dbReference type="Proteomes" id="UP000326949">
    <property type="component" value="Segment"/>
</dbReference>
<evidence type="ECO:0000313" key="2">
    <source>
        <dbReference type="EMBL" id="QFG09992.1"/>
    </source>
</evidence>
<organism evidence="2 3">
    <name type="scientific">Mycobacterium phage Antsirabe</name>
    <dbReference type="NCBI Taxonomy" id="2575610"/>
    <lineage>
        <taxon>Viruses</taxon>
        <taxon>Duplodnaviria</taxon>
        <taxon>Heunggongvirae</taxon>
        <taxon>Uroviricota</taxon>
        <taxon>Caudoviricetes</taxon>
        <taxon>Gclasvirinae</taxon>
        <taxon>Antsirabevirus</taxon>
        <taxon>Antsirabevirus antsirabe</taxon>
    </lineage>
</organism>
<evidence type="ECO:0000256" key="1">
    <source>
        <dbReference type="SAM" id="Phobius"/>
    </source>
</evidence>